<name>A0A841H6T9_9BACT</name>
<proteinExistence type="predicted"/>
<organism evidence="1 2">
    <name type="scientific">Longimicrobium terrae</name>
    <dbReference type="NCBI Taxonomy" id="1639882"/>
    <lineage>
        <taxon>Bacteria</taxon>
        <taxon>Pseudomonadati</taxon>
        <taxon>Gemmatimonadota</taxon>
        <taxon>Longimicrobiia</taxon>
        <taxon>Longimicrobiales</taxon>
        <taxon>Longimicrobiaceae</taxon>
        <taxon>Longimicrobium</taxon>
    </lineage>
</organism>
<gene>
    <name evidence="1" type="ORF">HNQ61_005518</name>
</gene>
<keyword evidence="2" id="KW-1185">Reference proteome</keyword>
<accession>A0A841H6T9</accession>
<dbReference type="Proteomes" id="UP000582837">
    <property type="component" value="Unassembled WGS sequence"/>
</dbReference>
<evidence type="ECO:0000313" key="2">
    <source>
        <dbReference type="Proteomes" id="UP000582837"/>
    </source>
</evidence>
<dbReference type="EMBL" id="JACHIA010000031">
    <property type="protein sequence ID" value="MBB6073840.1"/>
    <property type="molecule type" value="Genomic_DNA"/>
</dbReference>
<reference evidence="1 2" key="1">
    <citation type="submission" date="2020-08" db="EMBL/GenBank/DDBJ databases">
        <title>Genomic Encyclopedia of Type Strains, Phase IV (KMG-IV): sequencing the most valuable type-strain genomes for metagenomic binning, comparative biology and taxonomic classification.</title>
        <authorList>
            <person name="Goeker M."/>
        </authorList>
    </citation>
    <scope>NUCLEOTIDE SEQUENCE [LARGE SCALE GENOMIC DNA]</scope>
    <source>
        <strain evidence="1 2">DSM 29007</strain>
    </source>
</reference>
<dbReference type="RefSeq" id="WP_170038983.1">
    <property type="nucleotide sequence ID" value="NZ_JABDTL010000002.1"/>
</dbReference>
<sequence>MAREVTDGNGTTWSCVEAYAGLDPEGKSEAARVEGTDNYRVIATPTGGAQTVEMELPAGWSDDLSDDDLVKRIEQAA</sequence>
<protein>
    <submittedName>
        <fullName evidence="1">Uncharacterized protein</fullName>
    </submittedName>
</protein>
<dbReference type="AlphaFoldDB" id="A0A841H6T9"/>
<comment type="caution">
    <text evidence="1">The sequence shown here is derived from an EMBL/GenBank/DDBJ whole genome shotgun (WGS) entry which is preliminary data.</text>
</comment>
<evidence type="ECO:0000313" key="1">
    <source>
        <dbReference type="EMBL" id="MBB6073840.1"/>
    </source>
</evidence>